<sequence length="60" mass="6687">MVGLWILVAPGSWDWPHPLKGSGHFQDPAWTHLCPCPMNSIPILVSKTQELIPDPLKTTQ</sequence>
<organism evidence="1 2">
    <name type="scientific">Entomophthora muscae</name>
    <dbReference type="NCBI Taxonomy" id="34485"/>
    <lineage>
        <taxon>Eukaryota</taxon>
        <taxon>Fungi</taxon>
        <taxon>Fungi incertae sedis</taxon>
        <taxon>Zoopagomycota</taxon>
        <taxon>Entomophthoromycotina</taxon>
        <taxon>Entomophthoromycetes</taxon>
        <taxon>Entomophthorales</taxon>
        <taxon>Entomophthoraceae</taxon>
        <taxon>Entomophthora</taxon>
    </lineage>
</organism>
<accession>A0ACC2U2V3</accession>
<evidence type="ECO:0000313" key="1">
    <source>
        <dbReference type="EMBL" id="KAJ9080777.1"/>
    </source>
</evidence>
<dbReference type="Proteomes" id="UP001165960">
    <property type="component" value="Unassembled WGS sequence"/>
</dbReference>
<protein>
    <submittedName>
        <fullName evidence="1">Uncharacterized protein</fullName>
    </submittedName>
</protein>
<proteinExistence type="predicted"/>
<name>A0ACC2U2V3_9FUNG</name>
<feature type="non-terminal residue" evidence="1">
    <location>
        <position position="60"/>
    </location>
</feature>
<dbReference type="EMBL" id="QTSX02001524">
    <property type="protein sequence ID" value="KAJ9080777.1"/>
    <property type="molecule type" value="Genomic_DNA"/>
</dbReference>
<reference evidence="1" key="1">
    <citation type="submission" date="2022-04" db="EMBL/GenBank/DDBJ databases">
        <title>Genome of the entomopathogenic fungus Entomophthora muscae.</title>
        <authorList>
            <person name="Elya C."/>
            <person name="Lovett B.R."/>
            <person name="Lee E."/>
            <person name="Macias A.M."/>
            <person name="Hajek A.E."/>
            <person name="De Bivort B.L."/>
            <person name="Kasson M.T."/>
            <person name="De Fine Licht H.H."/>
            <person name="Stajich J.E."/>
        </authorList>
    </citation>
    <scope>NUCLEOTIDE SEQUENCE</scope>
    <source>
        <strain evidence="1">Berkeley</strain>
    </source>
</reference>
<keyword evidence="2" id="KW-1185">Reference proteome</keyword>
<evidence type="ECO:0000313" key="2">
    <source>
        <dbReference type="Proteomes" id="UP001165960"/>
    </source>
</evidence>
<gene>
    <name evidence="1" type="ORF">DSO57_1021437</name>
</gene>
<comment type="caution">
    <text evidence="1">The sequence shown here is derived from an EMBL/GenBank/DDBJ whole genome shotgun (WGS) entry which is preliminary data.</text>
</comment>